<evidence type="ECO:0000256" key="4">
    <source>
        <dbReference type="ARBA" id="ARBA00022576"/>
    </source>
</evidence>
<dbReference type="AlphaFoldDB" id="A0A2V2FBJ1"/>
<keyword evidence="11" id="KW-0963">Cytoplasm</keyword>
<dbReference type="FunFam" id="3.90.1150.10:FF:000006">
    <property type="entry name" value="Phosphoserine aminotransferase"/>
    <property type="match status" value="1"/>
</dbReference>
<dbReference type="InterPro" id="IPR022278">
    <property type="entry name" value="Pser_aminoTfrase"/>
</dbReference>
<dbReference type="InterPro" id="IPR015422">
    <property type="entry name" value="PyrdxlP-dep_Trfase_small"/>
</dbReference>
<dbReference type="RefSeq" id="WP_022936490.1">
    <property type="nucleotide sequence ID" value="NZ_CABKRQ010000001.1"/>
</dbReference>
<dbReference type="PROSITE" id="PS00595">
    <property type="entry name" value="AA_TRANSFER_CLASS_5"/>
    <property type="match status" value="1"/>
</dbReference>
<keyword evidence="8 11" id="KW-0718">Serine biosynthesis</keyword>
<evidence type="ECO:0000256" key="6">
    <source>
        <dbReference type="ARBA" id="ARBA00022679"/>
    </source>
</evidence>
<feature type="binding site" evidence="11">
    <location>
        <begin position="76"/>
        <end position="77"/>
    </location>
    <ligand>
        <name>pyridoxal 5'-phosphate</name>
        <dbReference type="ChEBI" id="CHEBI:597326"/>
    </ligand>
</feature>
<keyword evidence="4 11" id="KW-0032">Aminotransferase</keyword>
<accession>A0A2V2FBJ1</accession>
<dbReference type="STRING" id="1034346.GCA_000313565_00182"/>
<protein>
    <recommendedName>
        <fullName evidence="11">Phosphoserine aminotransferase</fullName>
        <ecNumber evidence="11">2.6.1.52</ecNumber>
    </recommendedName>
    <alternativeName>
        <fullName evidence="11">Phosphohydroxythreonine aminotransferase</fullName>
        <shortName evidence="11">PSAT</shortName>
    </alternativeName>
</protein>
<feature type="binding site" evidence="11">
    <location>
        <position position="42"/>
    </location>
    <ligand>
        <name>L-glutamate</name>
        <dbReference type="ChEBI" id="CHEBI:29985"/>
    </ligand>
</feature>
<keyword evidence="6 11" id="KW-0808">Transferase</keyword>
<gene>
    <name evidence="11" type="primary">serC</name>
    <name evidence="14" type="ORF">DES51_101185</name>
</gene>
<dbReference type="Gene3D" id="3.90.1150.10">
    <property type="entry name" value="Aspartate Aminotransferase, domain 1"/>
    <property type="match status" value="1"/>
</dbReference>
<evidence type="ECO:0000259" key="13">
    <source>
        <dbReference type="Pfam" id="PF00266"/>
    </source>
</evidence>
<feature type="binding site" evidence="11">
    <location>
        <position position="101"/>
    </location>
    <ligand>
        <name>pyridoxal 5'-phosphate</name>
        <dbReference type="ChEBI" id="CHEBI:597326"/>
    </ligand>
</feature>
<dbReference type="EMBL" id="QJKH01000001">
    <property type="protein sequence ID" value="PXX81575.1"/>
    <property type="molecule type" value="Genomic_DNA"/>
</dbReference>
<evidence type="ECO:0000256" key="5">
    <source>
        <dbReference type="ARBA" id="ARBA00022605"/>
    </source>
</evidence>
<dbReference type="GO" id="GO:0005737">
    <property type="term" value="C:cytoplasm"/>
    <property type="evidence" value="ECO:0007669"/>
    <property type="project" value="UniProtKB-SubCell"/>
</dbReference>
<feature type="modified residue" description="N6-(pyridoxal phosphate)lysine" evidence="11">
    <location>
        <position position="195"/>
    </location>
</feature>
<evidence type="ECO:0000256" key="12">
    <source>
        <dbReference type="RuleBase" id="RU004505"/>
    </source>
</evidence>
<feature type="binding site" evidence="11">
    <location>
        <position position="194"/>
    </location>
    <ligand>
        <name>pyridoxal 5'-phosphate</name>
        <dbReference type="ChEBI" id="CHEBI:597326"/>
    </ligand>
</feature>
<dbReference type="EC" id="2.6.1.52" evidence="11"/>
<comment type="caution">
    <text evidence="11">Lacks conserved residue(s) required for the propagation of feature annotation.</text>
</comment>
<keyword evidence="15" id="KW-1185">Reference proteome</keyword>
<dbReference type="PANTHER" id="PTHR43247">
    <property type="entry name" value="PHOSPHOSERINE AMINOTRANSFERASE"/>
    <property type="match status" value="1"/>
</dbReference>
<comment type="function">
    <text evidence="1 11">Catalyzes the reversible conversion of 3-phosphohydroxypyruvate to phosphoserine and of 3-hydroxy-2-oxo-4-phosphonooxybutanoate to phosphohydroxythreonine.</text>
</comment>
<dbReference type="OrthoDB" id="9809412at2"/>
<dbReference type="NCBIfam" id="NF003764">
    <property type="entry name" value="PRK05355.1"/>
    <property type="match status" value="1"/>
</dbReference>
<dbReference type="Pfam" id="PF00266">
    <property type="entry name" value="Aminotran_5"/>
    <property type="match status" value="1"/>
</dbReference>
<evidence type="ECO:0000256" key="10">
    <source>
        <dbReference type="ARBA" id="ARBA00049007"/>
    </source>
</evidence>
<dbReference type="FunFam" id="3.40.640.10:FF:000010">
    <property type="entry name" value="Phosphoserine aminotransferase"/>
    <property type="match status" value="1"/>
</dbReference>
<dbReference type="InterPro" id="IPR015424">
    <property type="entry name" value="PyrdxlP-dep_Trfase"/>
</dbReference>
<dbReference type="PANTHER" id="PTHR43247:SF1">
    <property type="entry name" value="PHOSPHOSERINE AMINOTRANSFERASE"/>
    <property type="match status" value="1"/>
</dbReference>
<evidence type="ECO:0000256" key="7">
    <source>
        <dbReference type="ARBA" id="ARBA00022898"/>
    </source>
</evidence>
<sequence length="361" mass="40164">MTRVFNFSAGPSMLPEWVLKKASAEMLEYGSSGQSVMEMSHRSCDFMTIIQTCEQRLRRVMNIPDNYKVLFLQGGASLQFSMIPMNLLVKGKADVINTGLWSKKAMKELKKLGTCNLIASSEEAGFSYIPKTTKDQFDPEADYVYICENNTIYGTKYHQLPDTGAVPLVADLSSCILSEPIDVTQYGLIFAGAQKNMGPAGLTVVIIREDLIGKADEKTPSMLDYKTYADNDSMFNTPPTYAIYICGLVLQWLEEEIGGLDQMKTINEKKAALLYETLDQSKLFKAPVAKEDRSMMNITFVTGDAELDKKFVKEAEAAGLVNLKGHRSVGGMRASIYNAMPIEGVEKLTAFMRQFESENLK</sequence>
<feature type="binding site" evidence="11">
    <location>
        <position position="151"/>
    </location>
    <ligand>
        <name>pyridoxal 5'-phosphate</name>
        <dbReference type="ChEBI" id="CHEBI:597326"/>
    </ligand>
</feature>
<dbReference type="Gene3D" id="3.40.640.10">
    <property type="entry name" value="Type I PLP-dependent aspartate aminotransferase-like (Major domain)"/>
    <property type="match status" value="1"/>
</dbReference>
<comment type="cofactor">
    <cofactor evidence="11">
        <name>pyridoxal 5'-phosphate</name>
        <dbReference type="ChEBI" id="CHEBI:597326"/>
    </cofactor>
    <text evidence="11">Binds 1 pyridoxal phosphate per subunit.</text>
</comment>
<dbReference type="InterPro" id="IPR020578">
    <property type="entry name" value="Aminotrans_V_PyrdxlP_BS"/>
</dbReference>
<dbReference type="GO" id="GO:0006564">
    <property type="term" value="P:L-serine biosynthetic process"/>
    <property type="evidence" value="ECO:0007669"/>
    <property type="project" value="UniProtKB-UniRule"/>
</dbReference>
<feature type="binding site" evidence="11">
    <location>
        <begin position="236"/>
        <end position="237"/>
    </location>
    <ligand>
        <name>pyridoxal 5'-phosphate</name>
        <dbReference type="ChEBI" id="CHEBI:597326"/>
    </ligand>
</feature>
<evidence type="ECO:0000256" key="3">
    <source>
        <dbReference type="ARBA" id="ARBA00006904"/>
    </source>
</evidence>
<dbReference type="InterPro" id="IPR000192">
    <property type="entry name" value="Aminotrans_V_dom"/>
</dbReference>
<dbReference type="Proteomes" id="UP000247612">
    <property type="component" value="Unassembled WGS sequence"/>
</dbReference>
<dbReference type="PIRSF" id="PIRSF000525">
    <property type="entry name" value="SerC"/>
    <property type="match status" value="1"/>
</dbReference>
<evidence type="ECO:0000256" key="1">
    <source>
        <dbReference type="ARBA" id="ARBA00003483"/>
    </source>
</evidence>
<proteinExistence type="inferred from homology"/>
<dbReference type="NCBIfam" id="TIGR01364">
    <property type="entry name" value="serC_1"/>
    <property type="match status" value="1"/>
</dbReference>
<dbReference type="UniPathway" id="UPA00135">
    <property type="reaction ID" value="UER00197"/>
</dbReference>
<feature type="binding site" evidence="11">
    <location>
        <position position="171"/>
    </location>
    <ligand>
        <name>pyridoxal 5'-phosphate</name>
        <dbReference type="ChEBI" id="CHEBI:597326"/>
    </ligand>
</feature>
<comment type="catalytic activity">
    <reaction evidence="9 11">
        <text>4-(phosphooxy)-L-threonine + 2-oxoglutarate = (R)-3-hydroxy-2-oxo-4-phosphooxybutanoate + L-glutamate</text>
        <dbReference type="Rhea" id="RHEA:16573"/>
        <dbReference type="ChEBI" id="CHEBI:16810"/>
        <dbReference type="ChEBI" id="CHEBI:29985"/>
        <dbReference type="ChEBI" id="CHEBI:58452"/>
        <dbReference type="ChEBI" id="CHEBI:58538"/>
        <dbReference type="EC" id="2.6.1.52"/>
    </reaction>
</comment>
<dbReference type="GO" id="GO:0004648">
    <property type="term" value="F:O-phospho-L-serine:2-oxoglutarate aminotransferase activity"/>
    <property type="evidence" value="ECO:0007669"/>
    <property type="project" value="UniProtKB-UniRule"/>
</dbReference>
<comment type="subcellular location">
    <subcellularLocation>
        <location evidence="11">Cytoplasm</location>
    </subcellularLocation>
</comment>
<name>A0A2V2FBJ1_9FIRM</name>
<comment type="catalytic activity">
    <reaction evidence="10 11 12">
        <text>O-phospho-L-serine + 2-oxoglutarate = 3-phosphooxypyruvate + L-glutamate</text>
        <dbReference type="Rhea" id="RHEA:14329"/>
        <dbReference type="ChEBI" id="CHEBI:16810"/>
        <dbReference type="ChEBI" id="CHEBI:18110"/>
        <dbReference type="ChEBI" id="CHEBI:29985"/>
        <dbReference type="ChEBI" id="CHEBI:57524"/>
        <dbReference type="EC" id="2.6.1.52"/>
    </reaction>
</comment>
<keyword evidence="7 11" id="KW-0663">Pyridoxal phosphate</keyword>
<comment type="similarity">
    <text evidence="3 11">Belongs to the class-V pyridoxal-phosphate-dependent aminotransferase family. SerC subfamily.</text>
</comment>
<evidence type="ECO:0000256" key="2">
    <source>
        <dbReference type="ARBA" id="ARBA00005099"/>
    </source>
</evidence>
<comment type="caution">
    <text evidence="14">The sequence shown here is derived from an EMBL/GenBank/DDBJ whole genome shotgun (WGS) entry which is preliminary data.</text>
</comment>
<dbReference type="SUPFAM" id="SSF53383">
    <property type="entry name" value="PLP-dependent transferases"/>
    <property type="match status" value="1"/>
</dbReference>
<evidence type="ECO:0000256" key="9">
    <source>
        <dbReference type="ARBA" id="ARBA00047630"/>
    </source>
</evidence>
<comment type="subunit">
    <text evidence="11">Homodimer.</text>
</comment>
<evidence type="ECO:0000256" key="8">
    <source>
        <dbReference type="ARBA" id="ARBA00023299"/>
    </source>
</evidence>
<comment type="pathway">
    <text evidence="2 11 12">Amino-acid biosynthesis; L-serine biosynthesis; L-serine from 3-phospho-D-glycerate: step 2/3.</text>
</comment>
<organism evidence="14 15">
    <name type="scientific">Dielma fastidiosa</name>
    <dbReference type="NCBI Taxonomy" id="1034346"/>
    <lineage>
        <taxon>Bacteria</taxon>
        <taxon>Bacillati</taxon>
        <taxon>Bacillota</taxon>
        <taxon>Erysipelotrichia</taxon>
        <taxon>Erysipelotrichales</taxon>
        <taxon>Erysipelotrichaceae</taxon>
        <taxon>Dielma</taxon>
    </lineage>
</organism>
<evidence type="ECO:0000313" key="14">
    <source>
        <dbReference type="EMBL" id="PXX81575.1"/>
    </source>
</evidence>
<dbReference type="InterPro" id="IPR015421">
    <property type="entry name" value="PyrdxlP-dep_Trfase_major"/>
</dbReference>
<dbReference type="HAMAP" id="MF_00160">
    <property type="entry name" value="SerC_aminotrans_5"/>
    <property type="match status" value="1"/>
</dbReference>
<feature type="domain" description="Aminotransferase class V" evidence="13">
    <location>
        <begin position="4"/>
        <end position="348"/>
    </location>
</feature>
<dbReference type="GO" id="GO:0030170">
    <property type="term" value="F:pyridoxal phosphate binding"/>
    <property type="evidence" value="ECO:0007669"/>
    <property type="project" value="UniProtKB-UniRule"/>
</dbReference>
<dbReference type="CDD" id="cd00611">
    <property type="entry name" value="PSAT_like"/>
    <property type="match status" value="1"/>
</dbReference>
<keyword evidence="5 11" id="KW-0028">Amino-acid biosynthesis</keyword>
<evidence type="ECO:0000313" key="15">
    <source>
        <dbReference type="Proteomes" id="UP000247612"/>
    </source>
</evidence>
<evidence type="ECO:0000256" key="11">
    <source>
        <dbReference type="HAMAP-Rule" id="MF_00160"/>
    </source>
</evidence>
<reference evidence="14 15" key="1">
    <citation type="submission" date="2018-05" db="EMBL/GenBank/DDBJ databases">
        <title>Genomic Encyclopedia of Type Strains, Phase IV (KMG-IV): sequencing the most valuable type-strain genomes for metagenomic binning, comparative biology and taxonomic classification.</title>
        <authorList>
            <person name="Goeker M."/>
        </authorList>
    </citation>
    <scope>NUCLEOTIDE SEQUENCE [LARGE SCALE GENOMIC DNA]</scope>
    <source>
        <strain evidence="14 15">JC118</strain>
    </source>
</reference>